<dbReference type="EMBL" id="QGMF01001319">
    <property type="protein sequence ID" value="TVY12771.1"/>
    <property type="molecule type" value="Genomic_DNA"/>
</dbReference>
<dbReference type="InterPro" id="IPR050731">
    <property type="entry name" value="HRD1_E3_ubiq-ligases"/>
</dbReference>
<dbReference type="AlphaFoldDB" id="A0A8T9B0E7"/>
<dbReference type="CDD" id="cd16448">
    <property type="entry name" value="RING-H2"/>
    <property type="match status" value="1"/>
</dbReference>
<gene>
    <name evidence="6" type="ORF">LARI1_G009454</name>
</gene>
<dbReference type="OrthoDB" id="8062037at2759"/>
<dbReference type="Gene3D" id="3.30.40.10">
    <property type="entry name" value="Zinc/RING finger domain, C3HC4 (zinc finger)"/>
    <property type="match status" value="1"/>
</dbReference>
<evidence type="ECO:0000313" key="6">
    <source>
        <dbReference type="EMBL" id="TVY12771.1"/>
    </source>
</evidence>
<dbReference type="GO" id="GO:0008270">
    <property type="term" value="F:zinc ion binding"/>
    <property type="evidence" value="ECO:0007669"/>
    <property type="project" value="UniProtKB-KW"/>
</dbReference>
<keyword evidence="3" id="KW-0862">Zinc</keyword>
<comment type="caution">
    <text evidence="6">The sequence shown here is derived from an EMBL/GenBank/DDBJ whole genome shotgun (WGS) entry which is preliminary data.</text>
</comment>
<keyword evidence="7" id="KW-1185">Reference proteome</keyword>
<dbReference type="Proteomes" id="UP000469559">
    <property type="component" value="Unassembled WGS sequence"/>
</dbReference>
<dbReference type="SMART" id="SM00184">
    <property type="entry name" value="RING"/>
    <property type="match status" value="1"/>
</dbReference>
<reference evidence="6 7" key="1">
    <citation type="submission" date="2018-05" db="EMBL/GenBank/DDBJ databases">
        <title>Whole genome sequencing for identification of molecular markers to develop diagnostic detection tools for the regulated plant pathogen Lachnellula willkommii.</title>
        <authorList>
            <person name="Giroux E."/>
            <person name="Bilodeau G."/>
        </authorList>
    </citation>
    <scope>NUCLEOTIDE SEQUENCE [LARGE SCALE GENOMIC DNA]</scope>
    <source>
        <strain evidence="6 7">CBS 203.66</strain>
    </source>
</reference>
<proteinExistence type="predicted"/>
<feature type="domain" description="RING-type" evidence="5">
    <location>
        <begin position="91"/>
        <end position="131"/>
    </location>
</feature>
<dbReference type="GO" id="GO:0043161">
    <property type="term" value="P:proteasome-mediated ubiquitin-dependent protein catabolic process"/>
    <property type="evidence" value="ECO:0007669"/>
    <property type="project" value="TreeGrafter"/>
</dbReference>
<evidence type="ECO:0000313" key="7">
    <source>
        <dbReference type="Proteomes" id="UP000469559"/>
    </source>
</evidence>
<dbReference type="PANTHER" id="PTHR22763:SF162">
    <property type="entry name" value="TRANSMEMBRANE E3 UBIQUITIN-PROTEIN LIGASE 1"/>
    <property type="match status" value="1"/>
</dbReference>
<dbReference type="GO" id="GO:0061630">
    <property type="term" value="F:ubiquitin protein ligase activity"/>
    <property type="evidence" value="ECO:0007669"/>
    <property type="project" value="TreeGrafter"/>
</dbReference>
<evidence type="ECO:0000259" key="5">
    <source>
        <dbReference type="PROSITE" id="PS50089"/>
    </source>
</evidence>
<keyword evidence="1" id="KW-0479">Metal-binding</keyword>
<dbReference type="PANTHER" id="PTHR22763">
    <property type="entry name" value="RING ZINC FINGER PROTEIN"/>
    <property type="match status" value="1"/>
</dbReference>
<dbReference type="GO" id="GO:0005737">
    <property type="term" value="C:cytoplasm"/>
    <property type="evidence" value="ECO:0007669"/>
    <property type="project" value="UniProtKB-ARBA"/>
</dbReference>
<dbReference type="SUPFAM" id="SSF57850">
    <property type="entry name" value="RING/U-box"/>
    <property type="match status" value="1"/>
</dbReference>
<keyword evidence="2 4" id="KW-0863">Zinc-finger</keyword>
<dbReference type="SUPFAM" id="SSF48452">
    <property type="entry name" value="TPR-like"/>
    <property type="match status" value="1"/>
</dbReference>
<evidence type="ECO:0000256" key="2">
    <source>
        <dbReference type="ARBA" id="ARBA00022771"/>
    </source>
</evidence>
<dbReference type="InterPro" id="IPR001841">
    <property type="entry name" value="Znf_RING"/>
</dbReference>
<dbReference type="Gene3D" id="1.25.40.10">
    <property type="entry name" value="Tetratricopeptide repeat domain"/>
    <property type="match status" value="1"/>
</dbReference>
<organism evidence="6 7">
    <name type="scientific">Lachnellula arida</name>
    <dbReference type="NCBI Taxonomy" id="1316785"/>
    <lineage>
        <taxon>Eukaryota</taxon>
        <taxon>Fungi</taxon>
        <taxon>Dikarya</taxon>
        <taxon>Ascomycota</taxon>
        <taxon>Pezizomycotina</taxon>
        <taxon>Leotiomycetes</taxon>
        <taxon>Helotiales</taxon>
        <taxon>Lachnaceae</taxon>
        <taxon>Lachnellula</taxon>
    </lineage>
</organism>
<evidence type="ECO:0000256" key="1">
    <source>
        <dbReference type="ARBA" id="ARBA00022723"/>
    </source>
</evidence>
<dbReference type="Pfam" id="PF13639">
    <property type="entry name" value="zf-RING_2"/>
    <property type="match status" value="1"/>
</dbReference>
<dbReference type="InterPro" id="IPR011990">
    <property type="entry name" value="TPR-like_helical_dom_sf"/>
</dbReference>
<dbReference type="PROSITE" id="PS50089">
    <property type="entry name" value="ZF_RING_2"/>
    <property type="match status" value="1"/>
</dbReference>
<accession>A0A8T9B0E7</accession>
<dbReference type="InterPro" id="IPR013083">
    <property type="entry name" value="Znf_RING/FYVE/PHD"/>
</dbReference>
<evidence type="ECO:0000256" key="4">
    <source>
        <dbReference type="PROSITE-ProRule" id="PRU00175"/>
    </source>
</evidence>
<dbReference type="GO" id="GO:0012505">
    <property type="term" value="C:endomembrane system"/>
    <property type="evidence" value="ECO:0007669"/>
    <property type="project" value="TreeGrafter"/>
</dbReference>
<name>A0A8T9B0E7_9HELO</name>
<evidence type="ECO:0000256" key="3">
    <source>
        <dbReference type="ARBA" id="ARBA00022833"/>
    </source>
</evidence>
<protein>
    <recommendedName>
        <fullName evidence="5">RING-type domain-containing protein</fullName>
    </recommendedName>
</protein>
<sequence>MECPEVVSKLVKALVWHEFVTSTIPKPACNLDAFKKDLVVKGLTKLYPTFTEYFRLQSTNFNIPSATLIASFSKLTTKEPQLNEPKESSDCGICLNPIVAIDMGTLPCRHKFHMPCLEKCLSDDNKCPFCRRTLKQGIDQADIEDTQARQAVRSILRGSKPAFALVFAEAALERMVLRTKQESSTWNKRNFAMALVACADCYLRTGKYKAARQVAENALSLYPRLSRLQRAEIFRLQANALAADGGMYMDSDMVRRYTPAVEALFRRAFLLNPVHYHGQIGDNFANVGVWNETDSLVDPDVLQEMKAFVQDHFEGGKLRIHCL</sequence>